<dbReference type="GeneID" id="5020029"/>
<dbReference type="KEGG" id="ptm:GSPATT00035978001"/>
<dbReference type="Proteomes" id="UP000000600">
    <property type="component" value="Unassembled WGS sequence"/>
</dbReference>
<feature type="transmembrane region" description="Helical" evidence="1">
    <location>
        <begin position="63"/>
        <end position="79"/>
    </location>
</feature>
<proteinExistence type="predicted"/>
<keyword evidence="3" id="KW-1185">Reference proteome</keyword>
<name>A0C7T0_PARTE</name>
<keyword evidence="1" id="KW-1133">Transmembrane helix</keyword>
<feature type="transmembrane region" description="Helical" evidence="1">
    <location>
        <begin position="99"/>
        <end position="122"/>
    </location>
</feature>
<protein>
    <submittedName>
        <fullName evidence="2">Uncharacterized protein</fullName>
    </submittedName>
</protein>
<dbReference type="AlphaFoldDB" id="A0C7T0"/>
<dbReference type="RefSeq" id="XP_001434244.1">
    <property type="nucleotide sequence ID" value="XM_001434207.1"/>
</dbReference>
<dbReference type="HOGENOM" id="CLU_2019682_0_0_1"/>
<evidence type="ECO:0000256" key="1">
    <source>
        <dbReference type="SAM" id="Phobius"/>
    </source>
</evidence>
<keyword evidence="1" id="KW-0472">Membrane</keyword>
<dbReference type="EMBL" id="CT868048">
    <property type="protein sequence ID" value="CAK66847.1"/>
    <property type="molecule type" value="Genomic_DNA"/>
</dbReference>
<accession>A0C7T0</accession>
<reference evidence="2 3" key="1">
    <citation type="journal article" date="2006" name="Nature">
        <title>Global trends of whole-genome duplications revealed by the ciliate Paramecium tetraurelia.</title>
        <authorList>
            <consortium name="Genoscope"/>
            <person name="Aury J.-M."/>
            <person name="Jaillon O."/>
            <person name="Duret L."/>
            <person name="Noel B."/>
            <person name="Jubin C."/>
            <person name="Porcel B.M."/>
            <person name="Segurens B."/>
            <person name="Daubin V."/>
            <person name="Anthouard V."/>
            <person name="Aiach N."/>
            <person name="Arnaiz O."/>
            <person name="Billaut A."/>
            <person name="Beisson J."/>
            <person name="Blanc I."/>
            <person name="Bouhouche K."/>
            <person name="Camara F."/>
            <person name="Duharcourt S."/>
            <person name="Guigo R."/>
            <person name="Gogendeau D."/>
            <person name="Katinka M."/>
            <person name="Keller A.-M."/>
            <person name="Kissmehl R."/>
            <person name="Klotz C."/>
            <person name="Koll F."/>
            <person name="Le Moue A."/>
            <person name="Lepere C."/>
            <person name="Malinsky S."/>
            <person name="Nowacki M."/>
            <person name="Nowak J.K."/>
            <person name="Plattner H."/>
            <person name="Poulain J."/>
            <person name="Ruiz F."/>
            <person name="Serrano V."/>
            <person name="Zagulski M."/>
            <person name="Dessen P."/>
            <person name="Betermier M."/>
            <person name="Weissenbach J."/>
            <person name="Scarpelli C."/>
            <person name="Schachter V."/>
            <person name="Sperling L."/>
            <person name="Meyer E."/>
            <person name="Cohen J."/>
            <person name="Wincker P."/>
        </authorList>
    </citation>
    <scope>NUCLEOTIDE SEQUENCE [LARGE SCALE GENOMIC DNA]</scope>
    <source>
        <strain evidence="2 3">Stock d4-2</strain>
    </source>
</reference>
<evidence type="ECO:0000313" key="3">
    <source>
        <dbReference type="Proteomes" id="UP000000600"/>
    </source>
</evidence>
<gene>
    <name evidence="2" type="ORF">GSPATT00035978001</name>
</gene>
<sequence length="123" mass="14462">MSYQQRKGIKNESIAEYLGQQFNIQTSKINVIPIKIMSPQKSPGRLSKQKIIIQEWKAPLRDYEIYVLFLIMWYLSLGLDKLTGLPQSEFPQTQWPRKFASPINLFIVFIILYGFLTIIFTFI</sequence>
<keyword evidence="1" id="KW-0812">Transmembrane</keyword>
<dbReference type="InParanoid" id="A0C7T0"/>
<organism evidence="2 3">
    <name type="scientific">Paramecium tetraurelia</name>
    <dbReference type="NCBI Taxonomy" id="5888"/>
    <lineage>
        <taxon>Eukaryota</taxon>
        <taxon>Sar</taxon>
        <taxon>Alveolata</taxon>
        <taxon>Ciliophora</taxon>
        <taxon>Intramacronucleata</taxon>
        <taxon>Oligohymenophorea</taxon>
        <taxon>Peniculida</taxon>
        <taxon>Parameciidae</taxon>
        <taxon>Paramecium</taxon>
    </lineage>
</organism>
<evidence type="ECO:0000313" key="2">
    <source>
        <dbReference type="EMBL" id="CAK66847.1"/>
    </source>
</evidence>